<keyword evidence="9" id="KW-0133">Cell shape</keyword>
<keyword evidence="15" id="KW-0812">Transmembrane</keyword>
<evidence type="ECO:0000256" key="3">
    <source>
        <dbReference type="ARBA" id="ARBA00007739"/>
    </source>
</evidence>
<evidence type="ECO:0000256" key="14">
    <source>
        <dbReference type="ARBA" id="ARBA00049902"/>
    </source>
</evidence>
<dbReference type="SUPFAM" id="SSF53955">
    <property type="entry name" value="Lysozyme-like"/>
    <property type="match status" value="1"/>
</dbReference>
<dbReference type="GO" id="GO:0009252">
    <property type="term" value="P:peptidoglycan biosynthetic process"/>
    <property type="evidence" value="ECO:0007669"/>
    <property type="project" value="UniProtKB-KW"/>
</dbReference>
<gene>
    <name evidence="18" type="ORF">CfE428DRAFT_0997</name>
</gene>
<dbReference type="InterPro" id="IPR001264">
    <property type="entry name" value="Glyco_trans_51"/>
</dbReference>
<keyword evidence="12" id="KW-0961">Cell wall biogenesis/degradation</keyword>
<comment type="caution">
    <text evidence="18">The sequence shown here is derived from an EMBL/GenBank/DDBJ whole genome shotgun (WGS) entry which is preliminary data.</text>
</comment>
<keyword evidence="11" id="KW-0511">Multifunctional enzyme</keyword>
<keyword evidence="5" id="KW-0645">Protease</keyword>
<evidence type="ECO:0000256" key="1">
    <source>
        <dbReference type="ARBA" id="ARBA00004752"/>
    </source>
</evidence>
<evidence type="ECO:0000256" key="8">
    <source>
        <dbReference type="ARBA" id="ARBA00022801"/>
    </source>
</evidence>
<dbReference type="FunFam" id="1.10.3810.10:FF:000001">
    <property type="entry name" value="Penicillin-binding protein 1A"/>
    <property type="match status" value="1"/>
</dbReference>
<evidence type="ECO:0000256" key="13">
    <source>
        <dbReference type="ARBA" id="ARBA00034000"/>
    </source>
</evidence>
<organism evidence="18 19">
    <name type="scientific">Chthoniobacter flavus Ellin428</name>
    <dbReference type="NCBI Taxonomy" id="497964"/>
    <lineage>
        <taxon>Bacteria</taxon>
        <taxon>Pseudomonadati</taxon>
        <taxon>Verrucomicrobiota</taxon>
        <taxon>Spartobacteria</taxon>
        <taxon>Chthoniobacterales</taxon>
        <taxon>Chthoniobacteraceae</taxon>
        <taxon>Chthoniobacter</taxon>
    </lineage>
</organism>
<dbReference type="InParanoid" id="B4CWG0"/>
<dbReference type="Pfam" id="PF00912">
    <property type="entry name" value="Transgly"/>
    <property type="match status" value="1"/>
</dbReference>
<dbReference type="Gene3D" id="1.10.3810.10">
    <property type="entry name" value="Biosynthetic peptidoglycan transglycosylase-like"/>
    <property type="match status" value="1"/>
</dbReference>
<dbReference type="NCBIfam" id="TIGR02074">
    <property type="entry name" value="PBP_1a_fam"/>
    <property type="match status" value="1"/>
</dbReference>
<evidence type="ECO:0000256" key="4">
    <source>
        <dbReference type="ARBA" id="ARBA00022645"/>
    </source>
</evidence>
<dbReference type="InterPro" id="IPR050396">
    <property type="entry name" value="Glycosyltr_51/Transpeptidase"/>
</dbReference>
<dbReference type="RefSeq" id="WP_006978324.1">
    <property type="nucleotide sequence ID" value="NZ_ABVL01000002.1"/>
</dbReference>
<dbReference type="GO" id="GO:0008955">
    <property type="term" value="F:peptidoglycan glycosyltransferase activity"/>
    <property type="evidence" value="ECO:0007669"/>
    <property type="project" value="UniProtKB-EC"/>
</dbReference>
<dbReference type="InterPro" id="IPR036950">
    <property type="entry name" value="PBP_transglycosylase"/>
</dbReference>
<feature type="domain" description="Penicillin-binding protein transpeptidase" evidence="16">
    <location>
        <begin position="355"/>
        <end position="628"/>
    </location>
</feature>
<dbReference type="EC" id="2.4.1.129" evidence="18"/>
<dbReference type="EMBL" id="ABVL01000002">
    <property type="protein sequence ID" value="EDY21752.1"/>
    <property type="molecule type" value="Genomic_DNA"/>
</dbReference>
<feature type="domain" description="Glycosyl transferase family 51" evidence="17">
    <location>
        <begin position="67"/>
        <end position="244"/>
    </location>
</feature>
<evidence type="ECO:0000256" key="6">
    <source>
        <dbReference type="ARBA" id="ARBA00022676"/>
    </source>
</evidence>
<evidence type="ECO:0000256" key="2">
    <source>
        <dbReference type="ARBA" id="ARBA00007090"/>
    </source>
</evidence>
<dbReference type="InterPro" id="IPR023346">
    <property type="entry name" value="Lysozyme-like_dom_sf"/>
</dbReference>
<keyword evidence="10" id="KW-0573">Peptidoglycan synthesis</keyword>
<dbReference type="GO" id="GO:0071555">
    <property type="term" value="P:cell wall organization"/>
    <property type="evidence" value="ECO:0007669"/>
    <property type="project" value="UniProtKB-KW"/>
</dbReference>
<keyword evidence="7 18" id="KW-0808">Transferase</keyword>
<keyword evidence="6 18" id="KW-0328">Glycosyltransferase</keyword>
<evidence type="ECO:0000259" key="16">
    <source>
        <dbReference type="Pfam" id="PF00905"/>
    </source>
</evidence>
<protein>
    <submittedName>
        <fullName evidence="18">Penicillin-binding protein, 1A family</fullName>
        <ecNumber evidence="18">2.4.1.129</ecNumber>
    </submittedName>
</protein>
<sequence precursor="true">MAKTPKKKKKLGAKTVRTRSRWKVWLALSALVAVLLVCLVYGFWASSFDLKQVQEMAERSTVYDMDGRMYSRLQGENRVTVKLSQVSPWFIKALIAREDSRFYDHHGVDPFGIARAIFRNLTHGSAKEGASTLTQQLARNSYPEGLGSRKSIHRKLLEAFVAARIEQNYSKEQILEFYVNRIYFGSTVYGIETASQTYFGKHASDLTLSEAAMIAGLIRAPSYFSPLKNLKGAIRERNTVLDRMVKLGKIDEAEADKAKAAPVMLAKKRPTSATDNYAMDMVRRELDDLLSDEQRQDGGLKIYTTIDPALQKTAASAVDVELTKVEARSTYKHPKKSEFPAEAKAEKQKTPYLQGALVVIDNRTGGIRAIVGGRDYSESEFNRAIGDKATRQIGSTFKPFVYAAAFDKGMLPGSAIDDGPIAHGEVRQAANWAPENSDGTYKGIMHAEEGLIQSRNTMSVRVGERAGMNEIAKVAAAVGIENMPHLPSVYLGAFEATVADLTAAYTVFPNNGVRRQSYLIERIDDAAGEPIYRAAHIQSRALDPGVSWMITSTLGKVVERGTASATKSLGFTKPAAGKTGTTNDFKDAWFVGYTTSLTCGVWVGLDKPETIIQKGYGSALALPIWVDVMKAASSQRYPATNFLPPVPLRRVTVCSVSNELATSGCEHAGTAYAIDLPETRIPRDGCTVHRGSILAQGANPGEETNQKRSVPQSIFRSFRKFFGGE</sequence>
<dbReference type="PANTHER" id="PTHR32282">
    <property type="entry name" value="BINDING PROTEIN TRANSPEPTIDASE, PUTATIVE-RELATED"/>
    <property type="match status" value="1"/>
</dbReference>
<dbReference type="Proteomes" id="UP000005824">
    <property type="component" value="Unassembled WGS sequence"/>
</dbReference>
<dbReference type="AlphaFoldDB" id="B4CWG0"/>
<keyword evidence="15" id="KW-1133">Transmembrane helix</keyword>
<comment type="catalytic activity">
    <reaction evidence="13">
        <text>Preferential cleavage: (Ac)2-L-Lys-D-Ala-|-D-Ala. Also transpeptidation of peptidyl-alanyl moieties that are N-acyl substituents of D-alanine.</text>
        <dbReference type="EC" id="3.4.16.4"/>
    </reaction>
</comment>
<dbReference type="SUPFAM" id="SSF56601">
    <property type="entry name" value="beta-lactamase/transpeptidase-like"/>
    <property type="match status" value="1"/>
</dbReference>
<dbReference type="GO" id="GO:0030288">
    <property type="term" value="C:outer membrane-bounded periplasmic space"/>
    <property type="evidence" value="ECO:0007669"/>
    <property type="project" value="TreeGrafter"/>
</dbReference>
<keyword evidence="8" id="KW-0378">Hydrolase</keyword>
<dbReference type="FunCoup" id="B4CWG0">
    <property type="interactions" value="296"/>
</dbReference>
<evidence type="ECO:0000256" key="10">
    <source>
        <dbReference type="ARBA" id="ARBA00022984"/>
    </source>
</evidence>
<reference evidence="18 19" key="1">
    <citation type="journal article" date="2011" name="J. Bacteriol.">
        <title>Genome sequence of Chthoniobacter flavus Ellin428, an aerobic heterotrophic soil bacterium.</title>
        <authorList>
            <person name="Kant R."/>
            <person name="van Passel M.W."/>
            <person name="Palva A."/>
            <person name="Lucas S."/>
            <person name="Lapidus A."/>
            <person name="Glavina Del Rio T."/>
            <person name="Dalin E."/>
            <person name="Tice H."/>
            <person name="Bruce D."/>
            <person name="Goodwin L."/>
            <person name="Pitluck S."/>
            <person name="Larimer F.W."/>
            <person name="Land M.L."/>
            <person name="Hauser L."/>
            <person name="Sangwan P."/>
            <person name="de Vos W.M."/>
            <person name="Janssen P.H."/>
            <person name="Smidt H."/>
        </authorList>
    </citation>
    <scope>NUCLEOTIDE SEQUENCE [LARGE SCALE GENOMIC DNA]</scope>
    <source>
        <strain evidence="18 19">Ellin428</strain>
    </source>
</reference>
<dbReference type="GO" id="GO:0009002">
    <property type="term" value="F:serine-type D-Ala-D-Ala carboxypeptidase activity"/>
    <property type="evidence" value="ECO:0007669"/>
    <property type="project" value="UniProtKB-EC"/>
</dbReference>
<keyword evidence="15" id="KW-0472">Membrane</keyword>
<dbReference type="GO" id="GO:0008360">
    <property type="term" value="P:regulation of cell shape"/>
    <property type="evidence" value="ECO:0007669"/>
    <property type="project" value="UniProtKB-KW"/>
</dbReference>
<evidence type="ECO:0000259" key="17">
    <source>
        <dbReference type="Pfam" id="PF00912"/>
    </source>
</evidence>
<comment type="similarity">
    <text evidence="2">In the C-terminal section; belongs to the transpeptidase family.</text>
</comment>
<evidence type="ECO:0000256" key="11">
    <source>
        <dbReference type="ARBA" id="ARBA00023268"/>
    </source>
</evidence>
<comment type="catalytic activity">
    <reaction evidence="14">
        <text>[GlcNAc-(1-&gt;4)-Mur2Ac(oyl-L-Ala-gamma-D-Glu-L-Lys-D-Ala-D-Ala)](n)-di-trans,octa-cis-undecaprenyl diphosphate + beta-D-GlcNAc-(1-&gt;4)-Mur2Ac(oyl-L-Ala-gamma-D-Glu-L-Lys-D-Ala-D-Ala)-di-trans,octa-cis-undecaprenyl diphosphate = [GlcNAc-(1-&gt;4)-Mur2Ac(oyl-L-Ala-gamma-D-Glu-L-Lys-D-Ala-D-Ala)](n+1)-di-trans,octa-cis-undecaprenyl diphosphate + di-trans,octa-cis-undecaprenyl diphosphate + H(+)</text>
        <dbReference type="Rhea" id="RHEA:23708"/>
        <dbReference type="Rhea" id="RHEA-COMP:9602"/>
        <dbReference type="Rhea" id="RHEA-COMP:9603"/>
        <dbReference type="ChEBI" id="CHEBI:15378"/>
        <dbReference type="ChEBI" id="CHEBI:58405"/>
        <dbReference type="ChEBI" id="CHEBI:60033"/>
        <dbReference type="ChEBI" id="CHEBI:78435"/>
        <dbReference type="EC" id="2.4.99.28"/>
    </reaction>
</comment>
<evidence type="ECO:0000256" key="9">
    <source>
        <dbReference type="ARBA" id="ARBA00022960"/>
    </source>
</evidence>
<keyword evidence="19" id="KW-1185">Reference proteome</keyword>
<evidence type="ECO:0000313" key="18">
    <source>
        <dbReference type="EMBL" id="EDY21752.1"/>
    </source>
</evidence>
<name>B4CWG0_9BACT</name>
<comment type="similarity">
    <text evidence="3">In the N-terminal section; belongs to the glycosyltransferase 51 family.</text>
</comment>
<dbReference type="InterPro" id="IPR001460">
    <property type="entry name" value="PCN-bd_Tpept"/>
</dbReference>
<keyword evidence="4" id="KW-0121">Carboxypeptidase</keyword>
<evidence type="ECO:0000256" key="5">
    <source>
        <dbReference type="ARBA" id="ARBA00022670"/>
    </source>
</evidence>
<dbReference type="eggNOG" id="COG0744">
    <property type="taxonomic scope" value="Bacteria"/>
</dbReference>
<dbReference type="STRING" id="497964.CfE428DRAFT_0997"/>
<comment type="pathway">
    <text evidence="1">Cell wall biogenesis; peptidoglycan biosynthesis.</text>
</comment>
<evidence type="ECO:0000313" key="19">
    <source>
        <dbReference type="Proteomes" id="UP000005824"/>
    </source>
</evidence>
<evidence type="ECO:0000256" key="12">
    <source>
        <dbReference type="ARBA" id="ARBA00023316"/>
    </source>
</evidence>
<accession>B4CWG0</accession>
<dbReference type="PANTHER" id="PTHR32282:SF33">
    <property type="entry name" value="PEPTIDOGLYCAN GLYCOSYLTRANSFERASE"/>
    <property type="match status" value="1"/>
</dbReference>
<dbReference type="GO" id="GO:0008658">
    <property type="term" value="F:penicillin binding"/>
    <property type="evidence" value="ECO:0007669"/>
    <property type="project" value="InterPro"/>
</dbReference>
<dbReference type="InterPro" id="IPR012338">
    <property type="entry name" value="Beta-lactam/transpept-like"/>
</dbReference>
<dbReference type="GO" id="GO:0006508">
    <property type="term" value="P:proteolysis"/>
    <property type="evidence" value="ECO:0007669"/>
    <property type="project" value="UniProtKB-KW"/>
</dbReference>
<evidence type="ECO:0000256" key="15">
    <source>
        <dbReference type="SAM" id="Phobius"/>
    </source>
</evidence>
<evidence type="ECO:0000256" key="7">
    <source>
        <dbReference type="ARBA" id="ARBA00022679"/>
    </source>
</evidence>
<feature type="transmembrane region" description="Helical" evidence="15">
    <location>
        <begin position="24"/>
        <end position="44"/>
    </location>
</feature>
<dbReference type="Pfam" id="PF00905">
    <property type="entry name" value="Transpeptidase"/>
    <property type="match status" value="1"/>
</dbReference>
<proteinExistence type="inferred from homology"/>
<dbReference type="Gene3D" id="3.40.710.10">
    <property type="entry name" value="DD-peptidase/beta-lactamase superfamily"/>
    <property type="match status" value="1"/>
</dbReference>